<keyword evidence="2" id="KW-0472">Membrane</keyword>
<gene>
    <name evidence="3" type="ORF">SAMN05216352_1235</name>
</gene>
<dbReference type="InterPro" id="IPR012505">
    <property type="entry name" value="YbbR"/>
</dbReference>
<keyword evidence="2" id="KW-1133">Transmembrane helix</keyword>
<dbReference type="Gene3D" id="2.170.120.40">
    <property type="entry name" value="YbbR-like domain"/>
    <property type="match status" value="2"/>
</dbReference>
<dbReference type="STRING" id="930129.SAMN05216352_1235"/>
<accession>A0A1G8QXE2</accession>
<evidence type="ECO:0000256" key="1">
    <source>
        <dbReference type="SAM" id="MobiDB-lite"/>
    </source>
</evidence>
<name>A0A1G8QXE2_9BACI</name>
<reference evidence="3 4" key="1">
    <citation type="submission" date="2016-10" db="EMBL/GenBank/DDBJ databases">
        <authorList>
            <person name="de Groot N.N."/>
        </authorList>
    </citation>
    <scope>NUCLEOTIDE SEQUENCE [LARGE SCALE GENOMIC DNA]</scope>
    <source>
        <strain evidence="4">P4B,CCM 7963,CECT 7998,DSM 25260,IBRC-M 10614,KCTC 13821</strain>
    </source>
</reference>
<evidence type="ECO:0000313" key="3">
    <source>
        <dbReference type="EMBL" id="SDJ09368.1"/>
    </source>
</evidence>
<feature type="region of interest" description="Disordered" evidence="1">
    <location>
        <begin position="422"/>
        <end position="442"/>
    </location>
</feature>
<dbReference type="PANTHER" id="PTHR37804:SF1">
    <property type="entry name" value="CDAA REGULATORY PROTEIN CDAR"/>
    <property type="match status" value="1"/>
</dbReference>
<dbReference type="InterPro" id="IPR053154">
    <property type="entry name" value="c-di-AMP_regulator"/>
</dbReference>
<feature type="transmembrane region" description="Helical" evidence="2">
    <location>
        <begin position="24"/>
        <end position="41"/>
    </location>
</feature>
<sequence>MPKIPRGYGIGEAKKMDKLFNNHWFVKFVSLLIAVMLYMMVNMNNISNQPGVLPDNNDHSSYTIKDVEVNAYYDEENYEDVELEETVDVELRGPQTSILLFQLSRPAYEVYVDLEDRGAGVHNVRLEYRNFPADLDVSITPRFVSVELQQLETVSYPVEAEVMNKDETAEGYTLGGAKVTPSEVDVKASPSVHDQIASLKAFVDVEGADERLESESEVVAYDQNGNELDVPINPETVEVEVPISSPFKKVPINLSREGTLPDDLSIEALNMEPTETTIFGPLSDIEGISNVEAVLDLSEIEGDGLIEVDLIYPEGVERLQPETVEVEVEVGEREETAFEEIPIDVENIPEDYSFEIKDPEQGVSDVTISGSSAVLENINEDDISLIADWEDREEEGNPQTLPVLTSGPSEVNIEPEVHEIEVEWSQEEDTEGTDIVEEEVED</sequence>
<dbReference type="EMBL" id="FNDU01000023">
    <property type="protein sequence ID" value="SDJ09368.1"/>
    <property type="molecule type" value="Genomic_DNA"/>
</dbReference>
<keyword evidence="2" id="KW-0812">Transmembrane</keyword>
<dbReference type="Proteomes" id="UP000199017">
    <property type="component" value="Unassembled WGS sequence"/>
</dbReference>
<evidence type="ECO:0000313" key="4">
    <source>
        <dbReference type="Proteomes" id="UP000199017"/>
    </source>
</evidence>
<protein>
    <submittedName>
        <fullName evidence="3">YbbR domain-containing protein</fullName>
    </submittedName>
</protein>
<dbReference type="Gene3D" id="2.170.120.30">
    <property type="match status" value="2"/>
</dbReference>
<feature type="region of interest" description="Disordered" evidence="1">
    <location>
        <begin position="389"/>
        <end position="409"/>
    </location>
</feature>
<dbReference type="Pfam" id="PF07949">
    <property type="entry name" value="YbbR"/>
    <property type="match status" value="2"/>
</dbReference>
<dbReference type="OrthoDB" id="2960905at2"/>
<keyword evidence="4" id="KW-1185">Reference proteome</keyword>
<dbReference type="PANTHER" id="PTHR37804">
    <property type="entry name" value="CDAA REGULATORY PROTEIN CDAR"/>
    <property type="match status" value="1"/>
</dbReference>
<proteinExistence type="predicted"/>
<organism evidence="3 4">
    <name type="scientific">Alteribacillus bidgolensis</name>
    <dbReference type="NCBI Taxonomy" id="930129"/>
    <lineage>
        <taxon>Bacteria</taxon>
        <taxon>Bacillati</taxon>
        <taxon>Bacillota</taxon>
        <taxon>Bacilli</taxon>
        <taxon>Bacillales</taxon>
        <taxon>Bacillaceae</taxon>
        <taxon>Alteribacillus</taxon>
    </lineage>
</organism>
<dbReference type="AlphaFoldDB" id="A0A1G8QXE2"/>
<evidence type="ECO:0000256" key="2">
    <source>
        <dbReference type="SAM" id="Phobius"/>
    </source>
</evidence>
<feature type="compositionally biased region" description="Polar residues" evidence="1">
    <location>
        <begin position="397"/>
        <end position="409"/>
    </location>
</feature>